<evidence type="ECO:0000313" key="3">
    <source>
        <dbReference type="Proteomes" id="UP000054564"/>
    </source>
</evidence>
<feature type="region of interest" description="Disordered" evidence="1">
    <location>
        <begin position="73"/>
        <end position="107"/>
    </location>
</feature>
<keyword evidence="3" id="KW-1185">Reference proteome</keyword>
<feature type="compositionally biased region" description="Low complexity" evidence="1">
    <location>
        <begin position="84"/>
        <end position="107"/>
    </location>
</feature>
<gene>
    <name evidence="2" type="ORF">PSTG_04525</name>
</gene>
<sequence length="107" mass="11855">MSSGTTYAINDFSLYLMPKQAALECPACQSDSLPSVFEDDEDDFESYQREMSVLSKVNKVFRKLILGLKVHKPTSPKSSLFSRLRSNTLSSQSYSSPPSSSRSSTSD</sequence>
<evidence type="ECO:0000256" key="1">
    <source>
        <dbReference type="SAM" id="MobiDB-lite"/>
    </source>
</evidence>
<protein>
    <submittedName>
        <fullName evidence="2">Uncharacterized protein</fullName>
    </submittedName>
</protein>
<reference evidence="3" key="1">
    <citation type="submission" date="2014-03" db="EMBL/GenBank/DDBJ databases">
        <title>The Genome Sequence of Puccinia striiformis f. sp. tritici PST-78.</title>
        <authorList>
            <consortium name="The Broad Institute Genome Sequencing Platform"/>
            <person name="Cuomo C."/>
            <person name="Hulbert S."/>
            <person name="Chen X."/>
            <person name="Walker B."/>
            <person name="Young S.K."/>
            <person name="Zeng Q."/>
            <person name="Gargeya S."/>
            <person name="Fitzgerald M."/>
            <person name="Haas B."/>
            <person name="Abouelleil A."/>
            <person name="Alvarado L."/>
            <person name="Arachchi H.M."/>
            <person name="Berlin A.M."/>
            <person name="Chapman S.B."/>
            <person name="Goldberg J."/>
            <person name="Griggs A."/>
            <person name="Gujja S."/>
            <person name="Hansen M."/>
            <person name="Howarth C."/>
            <person name="Imamovic A."/>
            <person name="Larimer J."/>
            <person name="McCowan C."/>
            <person name="Montmayeur A."/>
            <person name="Murphy C."/>
            <person name="Neiman D."/>
            <person name="Pearson M."/>
            <person name="Priest M."/>
            <person name="Roberts A."/>
            <person name="Saif S."/>
            <person name="Shea T."/>
            <person name="Sisk P."/>
            <person name="Sykes S."/>
            <person name="Wortman J."/>
            <person name="Nusbaum C."/>
            <person name="Birren B."/>
        </authorList>
    </citation>
    <scope>NUCLEOTIDE SEQUENCE [LARGE SCALE GENOMIC DNA]</scope>
    <source>
        <strain evidence="3">race PST-78</strain>
    </source>
</reference>
<name>A0A0L0VSS3_9BASI</name>
<dbReference type="EMBL" id="AJIL01000024">
    <property type="protein sequence ID" value="KNF02321.1"/>
    <property type="molecule type" value="Genomic_DNA"/>
</dbReference>
<accession>A0A0L0VSS3</accession>
<organism evidence="2 3">
    <name type="scientific">Puccinia striiformis f. sp. tritici PST-78</name>
    <dbReference type="NCBI Taxonomy" id="1165861"/>
    <lineage>
        <taxon>Eukaryota</taxon>
        <taxon>Fungi</taxon>
        <taxon>Dikarya</taxon>
        <taxon>Basidiomycota</taxon>
        <taxon>Pucciniomycotina</taxon>
        <taxon>Pucciniomycetes</taxon>
        <taxon>Pucciniales</taxon>
        <taxon>Pucciniaceae</taxon>
        <taxon>Puccinia</taxon>
    </lineage>
</organism>
<dbReference type="Proteomes" id="UP000054564">
    <property type="component" value="Unassembled WGS sequence"/>
</dbReference>
<evidence type="ECO:0000313" key="2">
    <source>
        <dbReference type="EMBL" id="KNF02321.1"/>
    </source>
</evidence>
<proteinExistence type="predicted"/>
<comment type="caution">
    <text evidence="2">The sequence shown here is derived from an EMBL/GenBank/DDBJ whole genome shotgun (WGS) entry which is preliminary data.</text>
</comment>
<dbReference type="AlphaFoldDB" id="A0A0L0VSS3"/>